<protein>
    <submittedName>
        <fullName evidence="9">Putative outer membrane starch-binding protein</fullName>
    </submittedName>
</protein>
<reference evidence="9 10" key="1">
    <citation type="submission" date="2018-09" db="EMBL/GenBank/DDBJ databases">
        <title>Genomic Encyclopedia of Archaeal and Bacterial Type Strains, Phase II (KMG-II): from individual species to whole genera.</title>
        <authorList>
            <person name="Goeker M."/>
        </authorList>
    </citation>
    <scope>NUCLEOTIDE SEQUENCE [LARGE SCALE GENOMIC DNA]</scope>
    <source>
        <strain evidence="9 10">DSM 16505</strain>
    </source>
</reference>
<keyword evidence="10" id="KW-1185">Reference proteome</keyword>
<feature type="domain" description="SusD-like N-terminal" evidence="8">
    <location>
        <begin position="87"/>
        <end position="239"/>
    </location>
</feature>
<gene>
    <name evidence="9" type="ORF">C8N26_1256</name>
</gene>
<evidence type="ECO:0000259" key="8">
    <source>
        <dbReference type="Pfam" id="PF14322"/>
    </source>
</evidence>
<keyword evidence="5" id="KW-0998">Cell outer membrane</keyword>
<dbReference type="SUPFAM" id="SSF48452">
    <property type="entry name" value="TPR-like"/>
    <property type="match status" value="1"/>
</dbReference>
<comment type="subcellular location">
    <subcellularLocation>
        <location evidence="1">Cell outer membrane</location>
    </subcellularLocation>
</comment>
<dbReference type="Pfam" id="PF07980">
    <property type="entry name" value="SusD_RagB"/>
    <property type="match status" value="1"/>
</dbReference>
<evidence type="ECO:0000256" key="1">
    <source>
        <dbReference type="ARBA" id="ARBA00004442"/>
    </source>
</evidence>
<dbReference type="AlphaFoldDB" id="A0A420E3V8"/>
<sequence length="494" mass="54875">MKINFLKSIAACAFIALSYSCSEDFLETSPSQFIKSDDVAVSGALKPEVLAGTVNGMYEMMFLTGTGGDGGHDDFGQKGYDIFSDMLCGDMALSVSTYGWYAGFTDYQSTVDYTNTDNYMPWRYYYRIIRSANLVIDALGGNEAQPTGDNAYNFAQAKAMRAYAYFYLTQFFIEEYNPNTAVLPIYTEVGQPAQPQSPTSEVFDLIIEDLSQAITMLDGFNRSNKSKINQNVAKSLLAYTYAAMDTPASNQMARDLAIEVIQSGEFPLTTKEETTGGFNDVATGSWMWGADLTTEQGLDLISWWGQMDVFTYSYAWAGDAKAIDSNLYAQINANDVRKGQFHPGSGYYNLLPINKFYHPGREIGGQRVVVTDYLYMRIDELYLLAAETAAKIGDDTTAHTYLNALLAERFDDPADYAYVAGLSGQALVDEAYLQTRIELWGEGKSYLAMKRNQATITRGTNHYAQSGVSVAYNDDRLTWDIPQAEIQNNPNINN</sequence>
<dbReference type="InterPro" id="IPR011990">
    <property type="entry name" value="TPR-like_helical_dom_sf"/>
</dbReference>
<keyword evidence="3 6" id="KW-0732">Signal</keyword>
<feature type="signal peptide" evidence="6">
    <location>
        <begin position="1"/>
        <end position="22"/>
    </location>
</feature>
<accession>A0A420E3V8</accession>
<dbReference type="PROSITE" id="PS51257">
    <property type="entry name" value="PROKAR_LIPOPROTEIN"/>
    <property type="match status" value="1"/>
</dbReference>
<evidence type="ECO:0000313" key="9">
    <source>
        <dbReference type="EMBL" id="RKF04583.1"/>
    </source>
</evidence>
<organism evidence="9 10">
    <name type="scientific">Tenacibaculum lutimaris</name>
    <dbReference type="NCBI Taxonomy" id="285258"/>
    <lineage>
        <taxon>Bacteria</taxon>
        <taxon>Pseudomonadati</taxon>
        <taxon>Bacteroidota</taxon>
        <taxon>Flavobacteriia</taxon>
        <taxon>Flavobacteriales</taxon>
        <taxon>Flavobacteriaceae</taxon>
        <taxon>Tenacibaculum</taxon>
    </lineage>
</organism>
<feature type="chain" id="PRO_5019579478" evidence="6">
    <location>
        <begin position="23"/>
        <end position="494"/>
    </location>
</feature>
<dbReference type="Proteomes" id="UP000285780">
    <property type="component" value="Unassembled WGS sequence"/>
</dbReference>
<evidence type="ECO:0000256" key="4">
    <source>
        <dbReference type="ARBA" id="ARBA00023136"/>
    </source>
</evidence>
<evidence type="ECO:0000256" key="3">
    <source>
        <dbReference type="ARBA" id="ARBA00022729"/>
    </source>
</evidence>
<dbReference type="GO" id="GO:0009279">
    <property type="term" value="C:cell outer membrane"/>
    <property type="evidence" value="ECO:0007669"/>
    <property type="project" value="UniProtKB-SubCell"/>
</dbReference>
<dbReference type="InterPro" id="IPR012944">
    <property type="entry name" value="SusD_RagB_dom"/>
</dbReference>
<proteinExistence type="inferred from homology"/>
<dbReference type="Pfam" id="PF14322">
    <property type="entry name" value="SusD-like_3"/>
    <property type="match status" value="1"/>
</dbReference>
<evidence type="ECO:0000256" key="2">
    <source>
        <dbReference type="ARBA" id="ARBA00006275"/>
    </source>
</evidence>
<evidence type="ECO:0000259" key="7">
    <source>
        <dbReference type="Pfam" id="PF07980"/>
    </source>
</evidence>
<evidence type="ECO:0000313" key="10">
    <source>
        <dbReference type="Proteomes" id="UP000285780"/>
    </source>
</evidence>
<dbReference type="RefSeq" id="WP_120186504.1">
    <property type="nucleotide sequence ID" value="NZ_RAQM01000007.1"/>
</dbReference>
<comment type="similarity">
    <text evidence="2">Belongs to the SusD family.</text>
</comment>
<evidence type="ECO:0000256" key="5">
    <source>
        <dbReference type="ARBA" id="ARBA00023237"/>
    </source>
</evidence>
<dbReference type="InterPro" id="IPR033985">
    <property type="entry name" value="SusD-like_N"/>
</dbReference>
<feature type="domain" description="RagB/SusD" evidence="7">
    <location>
        <begin position="342"/>
        <end position="493"/>
    </location>
</feature>
<dbReference type="Gene3D" id="1.25.40.390">
    <property type="match status" value="1"/>
</dbReference>
<name>A0A420E3V8_9FLAO</name>
<dbReference type="EMBL" id="RAQM01000007">
    <property type="protein sequence ID" value="RKF04583.1"/>
    <property type="molecule type" value="Genomic_DNA"/>
</dbReference>
<evidence type="ECO:0000256" key="6">
    <source>
        <dbReference type="SAM" id="SignalP"/>
    </source>
</evidence>
<comment type="caution">
    <text evidence="9">The sequence shown here is derived from an EMBL/GenBank/DDBJ whole genome shotgun (WGS) entry which is preliminary data.</text>
</comment>
<keyword evidence="4" id="KW-0472">Membrane</keyword>